<dbReference type="PANTHER" id="PTHR11070">
    <property type="entry name" value="UVRD / RECB / PCRA DNA HELICASE FAMILY MEMBER"/>
    <property type="match status" value="1"/>
</dbReference>
<evidence type="ECO:0000256" key="4">
    <source>
        <dbReference type="ARBA" id="ARBA00022806"/>
    </source>
</evidence>
<dbReference type="GO" id="GO:0016787">
    <property type="term" value="F:hydrolase activity"/>
    <property type="evidence" value="ECO:0007669"/>
    <property type="project" value="UniProtKB-KW"/>
</dbReference>
<accession>A0ABR5SJC1</accession>
<evidence type="ECO:0000256" key="3">
    <source>
        <dbReference type="ARBA" id="ARBA00022801"/>
    </source>
</evidence>
<dbReference type="InterPro" id="IPR014017">
    <property type="entry name" value="DNA_helicase_UvrD-like_C"/>
</dbReference>
<organism evidence="13 14">
    <name type="scientific">Candidatus Magnetominusculus xianensis</name>
    <dbReference type="NCBI Taxonomy" id="1748249"/>
    <lineage>
        <taxon>Bacteria</taxon>
        <taxon>Pseudomonadati</taxon>
        <taxon>Nitrospirota</taxon>
        <taxon>Nitrospiria</taxon>
        <taxon>Nitrospirales</taxon>
        <taxon>Nitrospiraceae</taxon>
        <taxon>Candidatus Magnetominusculus</taxon>
    </lineage>
</organism>
<dbReference type="Proteomes" id="UP000060487">
    <property type="component" value="Unassembled WGS sequence"/>
</dbReference>
<gene>
    <name evidence="13" type="ORF">ASN18_0646</name>
</gene>
<dbReference type="CDD" id="cd18807">
    <property type="entry name" value="SF1_C_UvrD"/>
    <property type="match status" value="1"/>
</dbReference>
<keyword evidence="6" id="KW-0413">Isomerase</keyword>
<keyword evidence="4 10" id="KW-0347">Helicase</keyword>
<evidence type="ECO:0000256" key="7">
    <source>
        <dbReference type="ARBA" id="ARBA00034617"/>
    </source>
</evidence>
<keyword evidence="2 10" id="KW-0547">Nucleotide-binding</keyword>
<dbReference type="PROSITE" id="PS51217">
    <property type="entry name" value="UVRD_HELICASE_CTER"/>
    <property type="match status" value="1"/>
</dbReference>
<dbReference type="SUPFAM" id="SSF52540">
    <property type="entry name" value="P-loop containing nucleoside triphosphate hydrolases"/>
    <property type="match status" value="1"/>
</dbReference>
<evidence type="ECO:0000256" key="1">
    <source>
        <dbReference type="ARBA" id="ARBA00009922"/>
    </source>
</evidence>
<protein>
    <recommendedName>
        <fullName evidence="8">DNA 3'-5' helicase</fullName>
        <ecNumber evidence="8">5.6.2.4</ecNumber>
    </recommendedName>
</protein>
<keyword evidence="5 10" id="KW-0067">ATP-binding</keyword>
<comment type="caution">
    <text evidence="13">The sequence shown here is derived from an EMBL/GenBank/DDBJ whole genome shotgun (WGS) entry which is preliminary data.</text>
</comment>
<evidence type="ECO:0000256" key="8">
    <source>
        <dbReference type="ARBA" id="ARBA00034808"/>
    </source>
</evidence>
<comment type="catalytic activity">
    <reaction evidence="7">
        <text>Couples ATP hydrolysis with the unwinding of duplex DNA by translocating in the 3'-5' direction.</text>
        <dbReference type="EC" id="5.6.2.4"/>
    </reaction>
</comment>
<dbReference type="Pfam" id="PF13361">
    <property type="entry name" value="UvrD_C"/>
    <property type="match status" value="2"/>
</dbReference>
<name>A0ABR5SJC1_9BACT</name>
<proteinExistence type="inferred from homology"/>
<evidence type="ECO:0000313" key="13">
    <source>
        <dbReference type="EMBL" id="KWT91949.1"/>
    </source>
</evidence>
<dbReference type="PROSITE" id="PS51198">
    <property type="entry name" value="UVRD_HELICASE_ATP_BIND"/>
    <property type="match status" value="1"/>
</dbReference>
<dbReference type="PANTHER" id="PTHR11070:SF3">
    <property type="entry name" value="DNA 3'-5' HELICASE"/>
    <property type="match status" value="1"/>
</dbReference>
<evidence type="ECO:0000313" key="14">
    <source>
        <dbReference type="Proteomes" id="UP000060487"/>
    </source>
</evidence>
<evidence type="ECO:0000256" key="6">
    <source>
        <dbReference type="ARBA" id="ARBA00023235"/>
    </source>
</evidence>
<dbReference type="GO" id="GO:0003678">
    <property type="term" value="F:DNA helicase activity"/>
    <property type="evidence" value="ECO:0007669"/>
    <property type="project" value="UniProtKB-EC"/>
</dbReference>
<keyword evidence="3 10" id="KW-0378">Hydrolase</keyword>
<feature type="domain" description="UvrD-like helicase C-terminal" evidence="12">
    <location>
        <begin position="310"/>
        <end position="575"/>
    </location>
</feature>
<dbReference type="EC" id="5.6.2.4" evidence="8"/>
<dbReference type="InterPro" id="IPR013986">
    <property type="entry name" value="DExx_box_DNA_helicase_dom_sf"/>
</dbReference>
<comment type="similarity">
    <text evidence="1">Belongs to the helicase family. UvrD subfamily.</text>
</comment>
<dbReference type="Gene3D" id="1.10.10.160">
    <property type="match status" value="1"/>
</dbReference>
<dbReference type="InterPro" id="IPR027417">
    <property type="entry name" value="P-loop_NTPase"/>
</dbReference>
<evidence type="ECO:0000256" key="5">
    <source>
        <dbReference type="ARBA" id="ARBA00022840"/>
    </source>
</evidence>
<dbReference type="Gene3D" id="3.40.50.300">
    <property type="entry name" value="P-loop containing nucleotide triphosphate hydrolases"/>
    <property type="match status" value="2"/>
</dbReference>
<feature type="domain" description="UvrD-like helicase ATP-binding" evidence="11">
    <location>
        <begin position="24"/>
        <end position="309"/>
    </location>
</feature>
<dbReference type="EMBL" id="LNQR01000026">
    <property type="protein sequence ID" value="KWT91949.1"/>
    <property type="molecule type" value="Genomic_DNA"/>
</dbReference>
<keyword evidence="14" id="KW-1185">Reference proteome</keyword>
<sequence length="653" mass="73378">MVLYQMKKYVLNKAPSVRVTRFDEELNREQLEAVTCPGGPMLVLAGAGTGKTRTLTYRVAWLVENGVNPSNILLLTFTNKASKEMMRRAASLIGGDVTALWGGTFHHIGNLILKHHASALGYKDGFSILDRTDTKDLFDTCRTAVAAAHKDAQLLPKASVLTDLHSYTRNTSKTAATVIAERFPALETNAALILEVIALYEKKKRQLNLVDFDDILHNLVVLLKEHEDIREYYSRRFQHVLVDEYQDTNLLQAEAVGLLSAYHRNIMAVGDDAQSIFSFRGANFENILNFHQSYPDARIFKLTTNYRSTPQILNTANSAIAANQRQFRKDLVSVRGSGEPPALVPLEDVREQALFVASKIKDAVDEGGALSGIAVLYRSHYQSMEVQMELTRLGIPYDVRSGMKFFEQAHIKDILAYLRIISNPYDEISWKRLLKMLPGIGNATAEKIWRYLLDLPDAPPLDRVVSAGKAAPKKSAEQFAAFVKCLSELRKIDAPSEAIDTALKGSYEKYLFLTFTDADNRLRDLTQLSEYAIKYNSTDVFLSEMAIQGSEQPIAAVNGDKDEHVVLSSIHQAKGLEWKTVFVIGLNDGQFPSIKSAKNWDEEEERRLFYVALTRACDELYLCYAYTSYAGLIRPSRFIKDIPRGLLEEIEII</sequence>
<dbReference type="InterPro" id="IPR000212">
    <property type="entry name" value="DNA_helicase_UvrD/REP"/>
</dbReference>
<dbReference type="CDD" id="cd17932">
    <property type="entry name" value="DEXQc_UvrD"/>
    <property type="match status" value="1"/>
</dbReference>
<feature type="binding site" evidence="10">
    <location>
        <begin position="45"/>
        <end position="52"/>
    </location>
    <ligand>
        <name>ATP</name>
        <dbReference type="ChEBI" id="CHEBI:30616"/>
    </ligand>
</feature>
<dbReference type="InterPro" id="IPR014016">
    <property type="entry name" value="UvrD-like_ATP-bd"/>
</dbReference>
<evidence type="ECO:0000259" key="12">
    <source>
        <dbReference type="PROSITE" id="PS51217"/>
    </source>
</evidence>
<evidence type="ECO:0000256" key="2">
    <source>
        <dbReference type="ARBA" id="ARBA00022741"/>
    </source>
</evidence>
<evidence type="ECO:0000256" key="9">
    <source>
        <dbReference type="ARBA" id="ARBA00048988"/>
    </source>
</evidence>
<evidence type="ECO:0000259" key="11">
    <source>
        <dbReference type="PROSITE" id="PS51198"/>
    </source>
</evidence>
<comment type="catalytic activity">
    <reaction evidence="9">
        <text>ATP + H2O = ADP + phosphate + H(+)</text>
        <dbReference type="Rhea" id="RHEA:13065"/>
        <dbReference type="ChEBI" id="CHEBI:15377"/>
        <dbReference type="ChEBI" id="CHEBI:15378"/>
        <dbReference type="ChEBI" id="CHEBI:30616"/>
        <dbReference type="ChEBI" id="CHEBI:43474"/>
        <dbReference type="ChEBI" id="CHEBI:456216"/>
        <dbReference type="EC" id="5.6.2.4"/>
    </reaction>
</comment>
<evidence type="ECO:0000256" key="10">
    <source>
        <dbReference type="PROSITE-ProRule" id="PRU00560"/>
    </source>
</evidence>
<dbReference type="Gene3D" id="1.10.486.10">
    <property type="entry name" value="PCRA, domain 4"/>
    <property type="match status" value="1"/>
</dbReference>
<dbReference type="Pfam" id="PF00580">
    <property type="entry name" value="UvrD-helicase"/>
    <property type="match status" value="1"/>
</dbReference>
<reference evidence="13 14" key="1">
    <citation type="submission" date="2015-11" db="EMBL/GenBank/DDBJ databases">
        <authorList>
            <person name="Lin W."/>
        </authorList>
    </citation>
    <scope>NUCLEOTIDE SEQUENCE [LARGE SCALE GENOMIC DNA]</scope>
    <source>
        <strain evidence="13 14">HCH-1</strain>
    </source>
</reference>